<reference evidence="7 8" key="1">
    <citation type="submission" date="2016-05" db="EMBL/GenBank/DDBJ databases">
        <authorList>
            <person name="Lavstsen T."/>
            <person name="Jespersen J.S."/>
        </authorList>
    </citation>
    <scope>NUCLEOTIDE SEQUENCE [LARGE SCALE GENOMIC DNA]</scope>
    <source>
        <strain evidence="7 8">B7-9</strain>
    </source>
</reference>
<comment type="caution">
    <text evidence="7">The sequence shown here is derived from an EMBL/GenBank/DDBJ whole genome shotgun (WGS) entry which is preliminary data.</text>
</comment>
<evidence type="ECO:0008006" key="9">
    <source>
        <dbReference type="Google" id="ProtNLM"/>
    </source>
</evidence>
<keyword evidence="2" id="KW-1003">Cell membrane</keyword>
<dbReference type="PANTHER" id="PTHR40277:SF1">
    <property type="entry name" value="BLL5419 PROTEIN"/>
    <property type="match status" value="1"/>
</dbReference>
<feature type="transmembrane region" description="Helical" evidence="6">
    <location>
        <begin position="202"/>
        <end position="226"/>
    </location>
</feature>
<dbReference type="AlphaFoldDB" id="A0A2H3KJI8"/>
<accession>A0A2H3KJI8</accession>
<evidence type="ECO:0000256" key="2">
    <source>
        <dbReference type="ARBA" id="ARBA00022475"/>
    </source>
</evidence>
<feature type="transmembrane region" description="Helical" evidence="6">
    <location>
        <begin position="38"/>
        <end position="56"/>
    </location>
</feature>
<evidence type="ECO:0000256" key="6">
    <source>
        <dbReference type="SAM" id="Phobius"/>
    </source>
</evidence>
<keyword evidence="5 6" id="KW-0472">Membrane</keyword>
<keyword evidence="8" id="KW-1185">Reference proteome</keyword>
<dbReference type="EMBL" id="LYXE01000110">
    <property type="protein sequence ID" value="PDV98094.1"/>
    <property type="molecule type" value="Genomic_DNA"/>
</dbReference>
<feature type="transmembrane region" description="Helical" evidence="6">
    <location>
        <begin position="121"/>
        <end position="148"/>
    </location>
</feature>
<keyword evidence="4 6" id="KW-1133">Transmembrane helix</keyword>
<evidence type="ECO:0000313" key="7">
    <source>
        <dbReference type="EMBL" id="PDV98094.1"/>
    </source>
</evidence>
<evidence type="ECO:0000256" key="1">
    <source>
        <dbReference type="ARBA" id="ARBA00004651"/>
    </source>
</evidence>
<dbReference type="Proteomes" id="UP000220922">
    <property type="component" value="Unassembled WGS sequence"/>
</dbReference>
<evidence type="ECO:0000313" key="8">
    <source>
        <dbReference type="Proteomes" id="UP000220922"/>
    </source>
</evidence>
<dbReference type="Pfam" id="PF03706">
    <property type="entry name" value="LPG_synthase_TM"/>
    <property type="match status" value="1"/>
</dbReference>
<sequence length="320" mass="35163">MHSKRWLRNIQVIVTLGLIVWLSWQANWTDLGHILGHAQWNWIFLGTLFVLVSHWINIFRWKLFIPPSGVSFVLLLRYYGAGIFSNNFLPTGIGGDGVRAVLLSRQASLSSSLLSVGSDRILGLVGLLSFVVPGFVFGLPPGITAYFAKFFSSLPYSLTIGLILIGLILGLITSWWTRFLWFTPLSQSLKQFSTDIQPHSFILGYSFALLSALCLVFTHMCILIAFDQGSLPAAAIWLVVMGSLSMLIPISINGLGVMESVYVLVLVNYGIQTAAALSVALVIRTLIIGFGLLGGLLALHLGIRGNQVPPQEQMRDIHKP</sequence>
<comment type="subcellular location">
    <subcellularLocation>
        <location evidence="1">Cell membrane</location>
        <topology evidence="1">Multi-pass membrane protein</topology>
    </subcellularLocation>
</comment>
<feature type="transmembrane region" description="Helical" evidence="6">
    <location>
        <begin position="160"/>
        <end position="182"/>
    </location>
</feature>
<dbReference type="InterPro" id="IPR022791">
    <property type="entry name" value="L-PG_synthase/AglD"/>
</dbReference>
<dbReference type="PANTHER" id="PTHR40277">
    <property type="entry name" value="BLL5419 PROTEIN"/>
    <property type="match status" value="1"/>
</dbReference>
<dbReference type="GO" id="GO:0005886">
    <property type="term" value="C:plasma membrane"/>
    <property type="evidence" value="ECO:0007669"/>
    <property type="project" value="UniProtKB-SubCell"/>
</dbReference>
<name>A0A2H3KJI8_9CHLR</name>
<evidence type="ECO:0000256" key="4">
    <source>
        <dbReference type="ARBA" id="ARBA00022989"/>
    </source>
</evidence>
<proteinExistence type="predicted"/>
<protein>
    <recommendedName>
        <fullName evidence="9">TIGR00374 family protein</fullName>
    </recommendedName>
</protein>
<feature type="transmembrane region" description="Helical" evidence="6">
    <location>
        <begin position="233"/>
        <end position="255"/>
    </location>
</feature>
<gene>
    <name evidence="7" type="ORF">A9Q02_03165</name>
</gene>
<evidence type="ECO:0000256" key="5">
    <source>
        <dbReference type="ARBA" id="ARBA00023136"/>
    </source>
</evidence>
<organism evidence="7 8">
    <name type="scientific">Candidatus Chloroploca asiatica</name>
    <dbReference type="NCBI Taxonomy" id="1506545"/>
    <lineage>
        <taxon>Bacteria</taxon>
        <taxon>Bacillati</taxon>
        <taxon>Chloroflexota</taxon>
        <taxon>Chloroflexia</taxon>
        <taxon>Chloroflexales</taxon>
        <taxon>Chloroflexineae</taxon>
        <taxon>Oscillochloridaceae</taxon>
        <taxon>Candidatus Chloroploca</taxon>
    </lineage>
</organism>
<dbReference type="OrthoDB" id="1123508at2"/>
<feature type="transmembrane region" description="Helical" evidence="6">
    <location>
        <begin position="275"/>
        <end position="299"/>
    </location>
</feature>
<feature type="transmembrane region" description="Helical" evidence="6">
    <location>
        <begin position="7"/>
        <end position="26"/>
    </location>
</feature>
<keyword evidence="3 6" id="KW-0812">Transmembrane</keyword>
<evidence type="ECO:0000256" key="3">
    <source>
        <dbReference type="ARBA" id="ARBA00022692"/>
    </source>
</evidence>
<dbReference type="RefSeq" id="WP_097653819.1">
    <property type="nucleotide sequence ID" value="NZ_LYXE01000110.1"/>
</dbReference>